<feature type="transmembrane region" description="Helical" evidence="1">
    <location>
        <begin position="45"/>
        <end position="71"/>
    </location>
</feature>
<reference evidence="2 3" key="1">
    <citation type="journal article" date="2010" name="Proc. Natl. Acad. Sci. U.S.A.">
        <title>Insights into evolution of multicellular fungi from the assembled chromosomes of the mushroom Coprinopsis cinerea (Coprinus cinereus).</title>
        <authorList>
            <person name="Stajich J.E."/>
            <person name="Wilke S.K."/>
            <person name="Ahren D."/>
            <person name="Au C.H."/>
            <person name="Birren B.W."/>
            <person name="Borodovsky M."/>
            <person name="Burns C."/>
            <person name="Canback B."/>
            <person name="Casselton L.A."/>
            <person name="Cheng C.K."/>
            <person name="Deng J."/>
            <person name="Dietrich F.S."/>
            <person name="Fargo D.C."/>
            <person name="Farman M.L."/>
            <person name="Gathman A.C."/>
            <person name="Goldberg J."/>
            <person name="Guigo R."/>
            <person name="Hoegger P.J."/>
            <person name="Hooker J.B."/>
            <person name="Huggins A."/>
            <person name="James T.Y."/>
            <person name="Kamada T."/>
            <person name="Kilaru S."/>
            <person name="Kodira C."/>
            <person name="Kues U."/>
            <person name="Kupfer D."/>
            <person name="Kwan H.S."/>
            <person name="Lomsadze A."/>
            <person name="Li W."/>
            <person name="Lilly W.W."/>
            <person name="Ma L.J."/>
            <person name="Mackey A.J."/>
            <person name="Manning G."/>
            <person name="Martin F."/>
            <person name="Muraguchi H."/>
            <person name="Natvig D.O."/>
            <person name="Palmerini H."/>
            <person name="Ramesh M.A."/>
            <person name="Rehmeyer C.J."/>
            <person name="Roe B.A."/>
            <person name="Shenoy N."/>
            <person name="Stanke M."/>
            <person name="Ter-Hovhannisyan V."/>
            <person name="Tunlid A."/>
            <person name="Velagapudi R."/>
            <person name="Vision T.J."/>
            <person name="Zeng Q."/>
            <person name="Zolan M.E."/>
            <person name="Pukkila P.J."/>
        </authorList>
    </citation>
    <scope>NUCLEOTIDE SEQUENCE [LARGE SCALE GENOMIC DNA]</scope>
    <source>
        <strain evidence="3">Okayama-7 / 130 / ATCC MYA-4618 / FGSC 9003</strain>
    </source>
</reference>
<keyword evidence="1" id="KW-1133">Transmembrane helix</keyword>
<proteinExistence type="predicted"/>
<accession>A8PHB1</accession>
<organism evidence="2 3">
    <name type="scientific">Coprinopsis cinerea (strain Okayama-7 / 130 / ATCC MYA-4618 / FGSC 9003)</name>
    <name type="common">Inky cap fungus</name>
    <name type="synonym">Hormographiella aspergillata</name>
    <dbReference type="NCBI Taxonomy" id="240176"/>
    <lineage>
        <taxon>Eukaryota</taxon>
        <taxon>Fungi</taxon>
        <taxon>Dikarya</taxon>
        <taxon>Basidiomycota</taxon>
        <taxon>Agaricomycotina</taxon>
        <taxon>Agaricomycetes</taxon>
        <taxon>Agaricomycetidae</taxon>
        <taxon>Agaricales</taxon>
        <taxon>Agaricineae</taxon>
        <taxon>Psathyrellaceae</taxon>
        <taxon>Coprinopsis</taxon>
    </lineage>
</organism>
<feature type="transmembrane region" description="Helical" evidence="1">
    <location>
        <begin position="91"/>
        <end position="113"/>
    </location>
</feature>
<keyword evidence="1" id="KW-0472">Membrane</keyword>
<dbReference type="HOGENOM" id="CLU_1517779_0_0_1"/>
<dbReference type="VEuPathDB" id="FungiDB:CC1G_12110"/>
<name>A8PHB1_COPC7</name>
<dbReference type="InParanoid" id="A8PHB1"/>
<comment type="caution">
    <text evidence="2">The sequence shown here is derived from an EMBL/GenBank/DDBJ whole genome shotgun (WGS) entry which is preliminary data.</text>
</comment>
<dbReference type="Proteomes" id="UP000001861">
    <property type="component" value="Unassembled WGS sequence"/>
</dbReference>
<dbReference type="AlphaFoldDB" id="A8PHB1"/>
<feature type="transmembrane region" description="Helical" evidence="1">
    <location>
        <begin position="21"/>
        <end position="39"/>
    </location>
</feature>
<dbReference type="OrthoDB" id="3039000at2759"/>
<evidence type="ECO:0000256" key="1">
    <source>
        <dbReference type="SAM" id="Phobius"/>
    </source>
</evidence>
<sequence length="177" mass="19887">MERSAQTPRIAVVEPARTRHAQMTMCASFVASAIAFRIAGASTEITVADLVCFPLAFVTIIHHLVVLIMAFRQRRAKYRPREIPHLVPTTARAGVVVSFWLVASLWVVVSMFYLMELRWRPQKTFIITSIEAALAFGIAVMCSRERLETLERLEEEGTQSIVFMVGEDGEYMVAQGP</sequence>
<evidence type="ECO:0000313" key="3">
    <source>
        <dbReference type="Proteomes" id="UP000001861"/>
    </source>
</evidence>
<feature type="transmembrane region" description="Helical" evidence="1">
    <location>
        <begin position="125"/>
        <end position="142"/>
    </location>
</feature>
<dbReference type="EMBL" id="AACS02000006">
    <property type="protein sequence ID" value="EAU80445.2"/>
    <property type="molecule type" value="Genomic_DNA"/>
</dbReference>
<protein>
    <submittedName>
        <fullName evidence="2">Uncharacterized protein</fullName>
    </submittedName>
</protein>
<keyword evidence="3" id="KW-1185">Reference proteome</keyword>
<dbReference type="RefSeq" id="XP_001841375.2">
    <property type="nucleotide sequence ID" value="XM_001841323.2"/>
</dbReference>
<gene>
    <name evidence="2" type="ORF">CC1G_12110</name>
</gene>
<evidence type="ECO:0000313" key="2">
    <source>
        <dbReference type="EMBL" id="EAU80445.2"/>
    </source>
</evidence>
<dbReference type="GeneID" id="6018055"/>
<dbReference type="KEGG" id="cci:CC1G_12110"/>
<keyword evidence="1" id="KW-0812">Transmembrane</keyword>